<dbReference type="EnsemblMetazoa" id="XM_016805886.2">
    <property type="protein sequence ID" value="XP_016661375.2"/>
    <property type="gene ID" value="LOC100571876"/>
</dbReference>
<organism evidence="7 8">
    <name type="scientific">Acyrthosiphon pisum</name>
    <name type="common">Pea aphid</name>
    <dbReference type="NCBI Taxonomy" id="7029"/>
    <lineage>
        <taxon>Eukaryota</taxon>
        <taxon>Metazoa</taxon>
        <taxon>Ecdysozoa</taxon>
        <taxon>Arthropoda</taxon>
        <taxon>Hexapoda</taxon>
        <taxon>Insecta</taxon>
        <taxon>Pterygota</taxon>
        <taxon>Neoptera</taxon>
        <taxon>Paraneoptera</taxon>
        <taxon>Hemiptera</taxon>
        <taxon>Sternorrhyncha</taxon>
        <taxon>Aphidomorpha</taxon>
        <taxon>Aphidoidea</taxon>
        <taxon>Aphididae</taxon>
        <taxon>Macrosiphini</taxon>
        <taxon>Acyrthosiphon</taxon>
    </lineage>
</organism>
<dbReference type="SMART" id="SM00544">
    <property type="entry name" value="MA3"/>
    <property type="match status" value="1"/>
</dbReference>
<dbReference type="Pfam" id="PF02847">
    <property type="entry name" value="MA3"/>
    <property type="match status" value="1"/>
</dbReference>
<evidence type="ECO:0000259" key="6">
    <source>
        <dbReference type="PROSITE" id="PS51366"/>
    </source>
</evidence>
<evidence type="ECO:0000256" key="4">
    <source>
        <dbReference type="ARBA" id="ARBA00023187"/>
    </source>
</evidence>
<dbReference type="PANTHER" id="PTHR18034:SF3">
    <property type="entry name" value="PRE-MRNA-SPLICING FACTOR CWC22 HOMOLOG"/>
    <property type="match status" value="1"/>
</dbReference>
<dbReference type="InterPro" id="IPR016024">
    <property type="entry name" value="ARM-type_fold"/>
</dbReference>
<keyword evidence="8" id="KW-1185">Reference proteome</keyword>
<dbReference type="RefSeq" id="XP_016661375.2">
    <property type="nucleotide sequence ID" value="XM_016805886.2"/>
</dbReference>
<dbReference type="Proteomes" id="UP000007819">
    <property type="component" value="Chromosome X"/>
</dbReference>
<evidence type="ECO:0000256" key="3">
    <source>
        <dbReference type="ARBA" id="ARBA00022664"/>
    </source>
</evidence>
<evidence type="ECO:0000256" key="5">
    <source>
        <dbReference type="ARBA" id="ARBA00023242"/>
    </source>
</evidence>
<dbReference type="GO" id="GO:0000398">
    <property type="term" value="P:mRNA splicing, via spliceosome"/>
    <property type="evidence" value="ECO:0007669"/>
    <property type="project" value="TreeGrafter"/>
</dbReference>
<keyword evidence="5" id="KW-0539">Nucleus</keyword>
<feature type="domain" description="MI" evidence="6">
    <location>
        <begin position="343"/>
        <end position="461"/>
    </location>
</feature>
<dbReference type="Gene3D" id="1.25.40.180">
    <property type="match status" value="1"/>
</dbReference>
<evidence type="ECO:0000313" key="7">
    <source>
        <dbReference type="EnsemblMetazoa" id="XP_016661375.2"/>
    </source>
</evidence>
<proteinExistence type="inferred from homology"/>
<dbReference type="GO" id="GO:0016607">
    <property type="term" value="C:nuclear speck"/>
    <property type="evidence" value="ECO:0007669"/>
    <property type="project" value="UniProtKB-SubCell"/>
</dbReference>
<protein>
    <recommendedName>
        <fullName evidence="6">MI domain-containing protein</fullName>
    </recommendedName>
</protein>
<sequence length="539" mass="62439">MDKPLPPPPRYPSHFLKYNMRRRSVTYRYCPSAGSKKGISQLKAIPEYTVNKLSEEYQTTSWNVLETSISNLVKHVDSEAKAIEIKKKMVRLNLWRGKGILCKNIMEAQLNSTRDTRIYALFIALIYDEVPTVGELLLVRCLCQFCDANKKKEKCKYLASVLFISYLINYDVVSPLMAIRLLQYLVKQPTQDSIDAYFVIINTCGHKLRENCMAELNEILDSTKEKSVYDVRFFRKIRHMIHILINTISLKNGKPPEVFRVPLNISLARPLNPDQYLDSYFYDPYYEASEHICTLFRDQIVGTDIKHEYIIMYDYNTYGAGKNSRQKLVVKRTGNPKIDKKSKFLKNFVKVLMASTSFKYEKCASQLMKVKLKPGQEKDICCVFLELCCENDDYTENLGHITQIFCQLNRLLIEQFEKLFVDTYAIVNSFDKIKLENVAKYFAQLLYTDTISWMVLSTIHLSEKQITASTGDFVKQLFHELVKHIGEHNINYYITDPSLKDAFEGIFGNNQNHSSFSVNFFSSIGLDGLISTFQDSLIF</sequence>
<dbReference type="GO" id="GO:0003723">
    <property type="term" value="F:RNA binding"/>
    <property type="evidence" value="ECO:0007669"/>
    <property type="project" value="InterPro"/>
</dbReference>
<evidence type="ECO:0000256" key="2">
    <source>
        <dbReference type="ARBA" id="ARBA00006856"/>
    </source>
</evidence>
<keyword evidence="3" id="KW-0507">mRNA processing</keyword>
<accession>A0A8R2H9G4</accession>
<reference evidence="8" key="1">
    <citation type="submission" date="2010-06" db="EMBL/GenBank/DDBJ databases">
        <authorList>
            <person name="Jiang H."/>
            <person name="Abraham K."/>
            <person name="Ali S."/>
            <person name="Alsbrooks S.L."/>
            <person name="Anim B.N."/>
            <person name="Anosike U.S."/>
            <person name="Attaway T."/>
            <person name="Bandaranaike D.P."/>
            <person name="Battles P.K."/>
            <person name="Bell S.N."/>
            <person name="Bell A.V."/>
            <person name="Beltran B."/>
            <person name="Bickham C."/>
            <person name="Bustamante Y."/>
            <person name="Caleb T."/>
            <person name="Canada A."/>
            <person name="Cardenas V."/>
            <person name="Carter K."/>
            <person name="Chacko J."/>
            <person name="Chandrabose M.N."/>
            <person name="Chavez D."/>
            <person name="Chavez A."/>
            <person name="Chen L."/>
            <person name="Chu H.-S."/>
            <person name="Claassen K.J."/>
            <person name="Cockrell R."/>
            <person name="Collins M."/>
            <person name="Cooper J.A."/>
            <person name="Cree A."/>
            <person name="Curry S.M."/>
            <person name="Da Y."/>
            <person name="Dao M.D."/>
            <person name="Das B."/>
            <person name="Davila M.-L."/>
            <person name="Davy-Carroll L."/>
            <person name="Denson S."/>
            <person name="Dinh H."/>
            <person name="Ebong V.E."/>
            <person name="Edwards J.R."/>
            <person name="Egan A."/>
            <person name="El-Daye J."/>
            <person name="Escobedo L."/>
            <person name="Fernandez S."/>
            <person name="Fernando P.R."/>
            <person name="Flagg N."/>
            <person name="Forbes L.D."/>
            <person name="Fowler R.G."/>
            <person name="Fu Q."/>
            <person name="Gabisi R.A."/>
            <person name="Ganer J."/>
            <person name="Garbino Pronczuk A."/>
            <person name="Garcia R.M."/>
            <person name="Garner T."/>
            <person name="Garrett T.E."/>
            <person name="Gonzalez D.A."/>
            <person name="Hamid H."/>
            <person name="Hawkins E.S."/>
            <person name="Hirani K."/>
            <person name="Hogues M.E."/>
            <person name="Hollins B."/>
            <person name="Hsiao C.-H."/>
            <person name="Jabil R."/>
            <person name="James M.L."/>
            <person name="Jhangiani S.N."/>
            <person name="Johnson B."/>
            <person name="Johnson Q."/>
            <person name="Joshi V."/>
            <person name="Kalu J.B."/>
            <person name="Kam C."/>
            <person name="Kashfia A."/>
            <person name="Keebler J."/>
            <person name="Kisamo H."/>
            <person name="Kovar C.L."/>
            <person name="Lago L.A."/>
            <person name="Lai C.-Y."/>
            <person name="Laidlaw J."/>
            <person name="Lara F."/>
            <person name="Le T.-K."/>
            <person name="Lee S.L."/>
            <person name="Legall F.H."/>
            <person name="Lemon S.J."/>
            <person name="Lewis L.R."/>
            <person name="Li B."/>
            <person name="Liu Y."/>
            <person name="Liu Y.-S."/>
            <person name="Lopez J."/>
            <person name="Lozado R.J."/>
            <person name="Lu J."/>
            <person name="Madu R.C."/>
            <person name="Maheshwari M."/>
            <person name="Maheshwari R."/>
            <person name="Malloy K."/>
            <person name="Martinez E."/>
            <person name="Mathew T."/>
            <person name="Mercado I.C."/>
            <person name="Mercado C."/>
            <person name="Meyer B."/>
            <person name="Montgomery K."/>
            <person name="Morgan M.B."/>
            <person name="Munidasa M."/>
            <person name="Nazareth L.V."/>
            <person name="Nelson J."/>
            <person name="Ng B.M."/>
            <person name="Nguyen N.B."/>
            <person name="Nguyen P.Q."/>
            <person name="Nguyen T."/>
            <person name="Obregon M."/>
            <person name="Okwuonu G.O."/>
            <person name="Onwere C.G."/>
            <person name="Orozco G."/>
            <person name="Parra A."/>
            <person name="Patel S."/>
            <person name="Patil S."/>
            <person name="Perez A."/>
            <person name="Perez Y."/>
            <person name="Pham C."/>
            <person name="Primus E.L."/>
            <person name="Pu L.-L."/>
            <person name="Puazo M."/>
            <person name="Qin X."/>
            <person name="Quiroz J.B."/>
            <person name="Reese J."/>
            <person name="Richards S."/>
            <person name="Rives C.M."/>
            <person name="Robberts R."/>
            <person name="Ruiz S.J."/>
            <person name="Ruiz M.J."/>
            <person name="Santibanez J."/>
            <person name="Schneider B.W."/>
            <person name="Sisson I."/>
            <person name="Smith M."/>
            <person name="Sodergren E."/>
            <person name="Song X.-Z."/>
            <person name="Song B.B."/>
            <person name="Summersgill H."/>
            <person name="Thelus R."/>
            <person name="Thornton R.D."/>
            <person name="Trejos Z.Y."/>
            <person name="Usmani K."/>
            <person name="Vattathil S."/>
            <person name="Villasana D."/>
            <person name="Walker D.L."/>
            <person name="Wang S."/>
            <person name="Wang K."/>
            <person name="White C.S."/>
            <person name="Williams A.C."/>
            <person name="Williamson J."/>
            <person name="Wilson K."/>
            <person name="Woghiren I.O."/>
            <person name="Woodworth J.R."/>
            <person name="Worley K.C."/>
            <person name="Wright R.A."/>
            <person name="Wu W."/>
            <person name="Young L."/>
            <person name="Zhang L."/>
            <person name="Zhang J."/>
            <person name="Zhu Y."/>
            <person name="Muzny D.M."/>
            <person name="Weinstock G."/>
            <person name="Gibbs R.A."/>
        </authorList>
    </citation>
    <scope>NUCLEOTIDE SEQUENCE [LARGE SCALE GENOMIC DNA]</scope>
    <source>
        <strain evidence="8">LSR1</strain>
    </source>
</reference>
<dbReference type="SMART" id="SM00543">
    <property type="entry name" value="MIF4G"/>
    <property type="match status" value="1"/>
</dbReference>
<keyword evidence="4" id="KW-0508">mRNA splicing</keyword>
<dbReference type="PANTHER" id="PTHR18034">
    <property type="entry name" value="CELL CYCLE CONTROL PROTEIN CWF22-RELATED"/>
    <property type="match status" value="1"/>
</dbReference>
<dbReference type="InterPro" id="IPR003890">
    <property type="entry name" value="MIF4G-like_typ-3"/>
</dbReference>
<evidence type="ECO:0000313" key="8">
    <source>
        <dbReference type="Proteomes" id="UP000007819"/>
    </source>
</evidence>
<dbReference type="AlphaFoldDB" id="A0A8R2H9G4"/>
<dbReference type="OrthoDB" id="1924287at2759"/>
<dbReference type="KEGG" id="api:100571876"/>
<comment type="subcellular location">
    <subcellularLocation>
        <location evidence="1">Nucleus speckle</location>
    </subcellularLocation>
</comment>
<dbReference type="InterPro" id="IPR003891">
    <property type="entry name" value="Initiation_fac_eIF4g_MI"/>
</dbReference>
<dbReference type="SUPFAM" id="SSF48371">
    <property type="entry name" value="ARM repeat"/>
    <property type="match status" value="1"/>
</dbReference>
<dbReference type="InterPro" id="IPR050781">
    <property type="entry name" value="CWC22_splicing_factor"/>
</dbReference>
<reference evidence="7" key="2">
    <citation type="submission" date="2022-06" db="UniProtKB">
        <authorList>
            <consortium name="EnsemblMetazoa"/>
        </authorList>
    </citation>
    <scope>IDENTIFICATION</scope>
</reference>
<comment type="similarity">
    <text evidence="2">Belongs to the CWC22 family.</text>
</comment>
<name>A0A8R2H9G4_ACYPI</name>
<dbReference type="PROSITE" id="PS51366">
    <property type="entry name" value="MI"/>
    <property type="match status" value="1"/>
</dbReference>
<evidence type="ECO:0000256" key="1">
    <source>
        <dbReference type="ARBA" id="ARBA00004324"/>
    </source>
</evidence>
<dbReference type="GO" id="GO:0071013">
    <property type="term" value="C:catalytic step 2 spliceosome"/>
    <property type="evidence" value="ECO:0007669"/>
    <property type="project" value="TreeGrafter"/>
</dbReference>
<dbReference type="GeneID" id="100571876"/>
<dbReference type="Pfam" id="PF02854">
    <property type="entry name" value="MIF4G"/>
    <property type="match status" value="1"/>
</dbReference>